<dbReference type="EMBL" id="UYJE01001982">
    <property type="protein sequence ID" value="VDI06806.1"/>
    <property type="molecule type" value="Genomic_DNA"/>
</dbReference>
<comment type="caution">
    <text evidence="10">The sequence shown here is derived from an EMBL/GenBank/DDBJ whole genome shotgun (WGS) entry which is preliminary data.</text>
</comment>
<dbReference type="Pfam" id="PF16090">
    <property type="entry name" value="DUF4819"/>
    <property type="match status" value="1"/>
</dbReference>
<keyword evidence="5" id="KW-0804">Transcription</keyword>
<evidence type="ECO:0000256" key="1">
    <source>
        <dbReference type="ARBA" id="ARBA00022491"/>
    </source>
</evidence>
<feature type="compositionally biased region" description="Polar residues" evidence="8">
    <location>
        <begin position="1918"/>
        <end position="1939"/>
    </location>
</feature>
<evidence type="ECO:0000256" key="2">
    <source>
        <dbReference type="ARBA" id="ARBA00022553"/>
    </source>
</evidence>
<feature type="compositionally biased region" description="Pro residues" evidence="8">
    <location>
        <begin position="91"/>
        <end position="103"/>
    </location>
</feature>
<evidence type="ECO:0000313" key="10">
    <source>
        <dbReference type="EMBL" id="VDI06806.1"/>
    </source>
</evidence>
<feature type="compositionally biased region" description="Basic and acidic residues" evidence="8">
    <location>
        <begin position="451"/>
        <end position="462"/>
    </location>
</feature>
<evidence type="ECO:0000256" key="3">
    <source>
        <dbReference type="ARBA" id="ARBA00023015"/>
    </source>
</evidence>
<dbReference type="OrthoDB" id="2377365at2759"/>
<feature type="compositionally biased region" description="Basic and acidic residues" evidence="8">
    <location>
        <begin position="1193"/>
        <end position="1207"/>
    </location>
</feature>
<feature type="region of interest" description="Disordered" evidence="8">
    <location>
        <begin position="1147"/>
        <end position="1216"/>
    </location>
</feature>
<feature type="region of interest" description="Disordered" evidence="8">
    <location>
        <begin position="1975"/>
        <end position="2049"/>
    </location>
</feature>
<feature type="domain" description="HMG box" evidence="9">
    <location>
        <begin position="974"/>
        <end position="1042"/>
    </location>
</feature>
<feature type="region of interest" description="Disordered" evidence="8">
    <location>
        <begin position="1635"/>
        <end position="1654"/>
    </location>
</feature>
<gene>
    <name evidence="10" type="ORF">MGAL_10B003225</name>
</gene>
<feature type="compositionally biased region" description="Polar residues" evidence="8">
    <location>
        <begin position="1868"/>
        <end position="1878"/>
    </location>
</feature>
<feature type="compositionally biased region" description="Basic and acidic residues" evidence="8">
    <location>
        <begin position="1150"/>
        <end position="1159"/>
    </location>
</feature>
<dbReference type="InterPro" id="IPR058607">
    <property type="entry name" value="HMG-box_Cic-like"/>
</dbReference>
<sequence>MSRRETRTKRGRSGSPQTGFRSASTGRGKKRAGQNQEDPAEKIDDEVKDTRSEQGTSAAVGSEAPKGKTGKSVKPVEEGKTKESEGSFQQPLPPPLSLPPPSPKSEVLPTMQRKSSDGSNHPSETGMKTPTEEKLIAIPPKKRKSNDMEKETVLPSKRPLIDFSEWINQRVLARRDGVYQPGVIRDIKNNRHIGILFDSDKNIVYYNDVADQRNFYDIISDHSPMAIMLGVGSRVCVRTHPEEKVYHEGQMVAKRTHQIGYRVRTRDNKYDDWVSRASLRLLQPPWYEDLEEGIPEQETPPPPQFISTPISVQVPVQPQALPPHMAHHSEISPSSVQRFERSPSLPQSTSNERGDSSEDEMKSEDFFDSSGLSTPRSGSATPGSGSRSQGNRQPPKKRESARSRSAQSGESSRSSTPRSPSTSQKYKKGDVVSTPNGIRKKFNGKQWRRLCSKEGCTKESQRRGYCSRHLSMKGQKNGRGYPSKGDDGQIDWETQSNRDSEYDTSATPVRCDEAEAANMLLSLGNSRSTTPAYSPTPMQNPLSPLTGSGPSPSTGGRNSVSFTPISPLPRSHAQVYMNSPTRSWSSKSGSSSSEHVSPITPRFPSGSNALGMMQPHSLEHLYKSTNLSKQDSLRSEDSGIDIHTPTGPGSQRSLPFSAYPSPLQQQRMASLSNMPMQEIQNRIKSTQSHSLSSMPSPKSVQERQSEKTYHQLRNVPFAINNNQVPREVNVTSNNHHMTNAAITTMATLKSLISASPMRTQSSISPDPKTVYVNNHSHAGKPQKVSIIQQQLQQITPMSSMISAPVTSLLPVMPVTDGPQKVQQITDISTGENSNKPVPVFPWHSLVPFLTNTGPSSGKMAPPMEPVHQPGELKRLSPAPPPPSQKTNEHHHSISEAGPSALEEDDNDDYDDDVFDTNDKLPVQSESPQADGSEKTTGKKDSKAAVAKRRTQSLSDLKNKDEPKSPRKTKDKDHIRRPMNAFMIFSKRHRHLVHQRHPNQDNRTVSKILGEWWYALGPKEKQKYHDLAYQVKEAHFKAHPDWKWCSRERKKSSTIAEKLKQRSSTSRIDDDVFEEEETVEGLPDVDMADDEDLNKELSLFEIKRGRSQSLSAVPQDGDTRSAFFPASQTGEDRQKFAEALKRQLSQTFGEQDYHQSEDNNHPAQPMMQPQHLPRPRPRYQSVTRQQDQEEPVSDDERMVIDESNKEAEGNESENEASDLICKEHVSDSETDSQTEEDNLIENKAFPQQRFSPVKHINPADITYRPTPIRKIPESPVKTPTRTVGNVDVEQLIPRPSSVGSSFQPTGAVFRAKVKPNRNMSIGSMQELKQNSRIQITQHPTVKMGQMKIHNITMTTKPNEQILMSSNTETILGDQNGQGAMMRKTSQKMRGKPAPLHQNVTMGVNSNNMFPVTSSNIQIVNSNQAYLTNAHYAISTVASTFSTMGKPISTPVPIASKPIVSMQQGAMLKPTTLSGMNLQQQQDLYQNSQNNGTIVLQPSNQQYGMTILNSAMPKTSAIQTSMGGGYITTLRNIAPPQNHLAQQPHTPTHSVAPQTVLTNVVLKTTQQQMAAPLTVQTSQYQQHQAFTQANLQPAQLQYILPSVRVAPSGGGKVQNILQMALPGTPVQQSNIQLTFTGNQSPLPQHSPSPHSAQAGKFQIASGTTGLRLVGQQGKVYQQANLMSPNPNLNSPILLNTMANKQQTVLTQFPALNQGVANVMASPLTTVSLAQPVVSLGALQQQQALHTHQSLPTHIQIQQGTQQQIFQQPSTQQKILLTSTPKSHDTVQTINNVTMVAGSPSPVSKSISSPAYAYVGSIQQGSQGAVQQVLIQPQATKSPAPSPGVSQHNIAPKPITQQQTVQSPPQSQYQGTFKSPNTMTTEAKGDIGYISGGNQKSHKIKATIATIPVATESLQVTTTIPASRMNSHVQSPRLSPVQQYGRPQQYGMQHKPTRPSPLVLTSEPSEVRDQIYDKKEELLQNSDIKPQRACKGKKYKELVEQGGIRKERKSSKGSTDSSEEKSPTQMTLQDTPDLSLLTDQTPEPTPQVNKRL</sequence>
<reference evidence="10" key="1">
    <citation type="submission" date="2018-11" db="EMBL/GenBank/DDBJ databases">
        <authorList>
            <person name="Alioto T."/>
            <person name="Alioto T."/>
        </authorList>
    </citation>
    <scope>NUCLEOTIDE SEQUENCE</scope>
</reference>
<feature type="compositionally biased region" description="Basic and acidic residues" evidence="8">
    <location>
        <begin position="956"/>
        <end position="975"/>
    </location>
</feature>
<feature type="compositionally biased region" description="Low complexity" evidence="8">
    <location>
        <begin position="403"/>
        <end position="423"/>
    </location>
</feature>
<feature type="compositionally biased region" description="Low complexity" evidence="8">
    <location>
        <begin position="1637"/>
        <end position="1649"/>
    </location>
</feature>
<dbReference type="InterPro" id="IPR032147">
    <property type="entry name" value="Cic_dom"/>
</dbReference>
<feature type="region of interest" description="Disordered" evidence="8">
    <location>
        <begin position="1852"/>
        <end position="1883"/>
    </location>
</feature>
<evidence type="ECO:0000256" key="8">
    <source>
        <dbReference type="SAM" id="MobiDB-lite"/>
    </source>
</evidence>
<dbReference type="PROSITE" id="PS50118">
    <property type="entry name" value="HMG_BOX_2"/>
    <property type="match status" value="1"/>
</dbReference>
<feature type="DNA-binding region" description="HMG box" evidence="7">
    <location>
        <begin position="974"/>
        <end position="1042"/>
    </location>
</feature>
<dbReference type="SUPFAM" id="SSF47095">
    <property type="entry name" value="HMG-box"/>
    <property type="match status" value="1"/>
</dbReference>
<keyword evidence="1" id="KW-0678">Repressor</keyword>
<evidence type="ECO:0000256" key="5">
    <source>
        <dbReference type="ARBA" id="ARBA00023163"/>
    </source>
</evidence>
<evidence type="ECO:0000313" key="11">
    <source>
        <dbReference type="Proteomes" id="UP000596742"/>
    </source>
</evidence>
<dbReference type="PANTHER" id="PTHR13059:SF13">
    <property type="entry name" value="PROTEIN CAPICUA HOMOLOG"/>
    <property type="match status" value="1"/>
</dbReference>
<feature type="compositionally biased region" description="Low complexity" evidence="8">
    <location>
        <begin position="685"/>
        <end position="699"/>
    </location>
</feature>
<dbReference type="SMART" id="SM00398">
    <property type="entry name" value="HMG"/>
    <property type="match status" value="1"/>
</dbReference>
<feature type="region of interest" description="Disordered" evidence="8">
    <location>
        <begin position="1106"/>
        <end position="1130"/>
    </location>
</feature>
<feature type="region of interest" description="Disordered" evidence="8">
    <location>
        <begin position="851"/>
        <end position="976"/>
    </location>
</feature>
<feature type="compositionally biased region" description="Polar residues" evidence="8">
    <location>
        <begin position="2020"/>
        <end position="2049"/>
    </location>
</feature>
<evidence type="ECO:0000256" key="4">
    <source>
        <dbReference type="ARBA" id="ARBA00023125"/>
    </source>
</evidence>
<feature type="compositionally biased region" description="Basic and acidic residues" evidence="8">
    <location>
        <begin position="352"/>
        <end position="365"/>
    </location>
</feature>
<dbReference type="Pfam" id="PF00505">
    <property type="entry name" value="HMG_box"/>
    <property type="match status" value="1"/>
</dbReference>
<dbReference type="GO" id="GO:0005634">
    <property type="term" value="C:nucleus"/>
    <property type="evidence" value="ECO:0007669"/>
    <property type="project" value="UniProtKB-UniRule"/>
</dbReference>
<name>A0A8B6CMR9_MYTGA</name>
<feature type="compositionally biased region" description="Polar residues" evidence="8">
    <location>
        <begin position="14"/>
        <end position="25"/>
    </location>
</feature>
<keyword evidence="2" id="KW-0597">Phosphoprotein</keyword>
<feature type="compositionally biased region" description="Low complexity" evidence="8">
    <location>
        <begin position="541"/>
        <end position="556"/>
    </location>
</feature>
<feature type="compositionally biased region" description="Basic and acidic residues" evidence="8">
    <location>
        <begin position="74"/>
        <end position="85"/>
    </location>
</feature>
<feature type="compositionally biased region" description="Polar residues" evidence="8">
    <location>
        <begin position="117"/>
        <end position="128"/>
    </location>
</feature>
<feature type="compositionally biased region" description="Polar residues" evidence="8">
    <location>
        <begin position="523"/>
        <end position="540"/>
    </location>
</feature>
<feature type="compositionally biased region" description="Acidic residues" evidence="8">
    <location>
        <begin position="901"/>
        <end position="915"/>
    </location>
</feature>
<dbReference type="InterPro" id="IPR052412">
    <property type="entry name" value="CC-Dev_Transcription_Reg"/>
</dbReference>
<dbReference type="GO" id="GO:0000981">
    <property type="term" value="F:DNA-binding transcription factor activity, RNA polymerase II-specific"/>
    <property type="evidence" value="ECO:0007669"/>
    <property type="project" value="TreeGrafter"/>
</dbReference>
<dbReference type="InterPro" id="IPR036910">
    <property type="entry name" value="HMG_box_dom_sf"/>
</dbReference>
<feature type="region of interest" description="Disordered" evidence="8">
    <location>
        <begin position="683"/>
        <end position="703"/>
    </location>
</feature>
<feature type="compositionally biased region" description="Polar residues" evidence="8">
    <location>
        <begin position="370"/>
        <end position="392"/>
    </location>
</feature>
<feature type="compositionally biased region" description="Basic residues" evidence="8">
    <location>
        <begin position="438"/>
        <end position="450"/>
    </location>
</feature>
<proteinExistence type="predicted"/>
<feature type="compositionally biased region" description="Basic residues" evidence="8">
    <location>
        <begin position="1"/>
        <end position="12"/>
    </location>
</feature>
<protein>
    <submittedName>
        <fullName evidence="10">Capicua transcriptional repressor</fullName>
    </submittedName>
</protein>
<keyword evidence="4 7" id="KW-0238">DNA-binding</keyword>
<keyword evidence="3" id="KW-0805">Transcription regulation</keyword>
<feature type="compositionally biased region" description="Basic and acidic residues" evidence="8">
    <location>
        <begin position="1992"/>
        <end position="2002"/>
    </location>
</feature>
<evidence type="ECO:0000256" key="6">
    <source>
        <dbReference type="ARBA" id="ARBA00023242"/>
    </source>
</evidence>
<dbReference type="FunFam" id="1.10.30.10:FF:000010">
    <property type="entry name" value="Capicua transcriptional repressor b"/>
    <property type="match status" value="1"/>
</dbReference>
<evidence type="ECO:0000256" key="7">
    <source>
        <dbReference type="PROSITE-ProRule" id="PRU00267"/>
    </source>
</evidence>
<keyword evidence="6 7" id="KW-0539">Nucleus</keyword>
<organism evidence="10 11">
    <name type="scientific">Mytilus galloprovincialis</name>
    <name type="common">Mediterranean mussel</name>
    <dbReference type="NCBI Taxonomy" id="29158"/>
    <lineage>
        <taxon>Eukaryota</taxon>
        <taxon>Metazoa</taxon>
        <taxon>Spiralia</taxon>
        <taxon>Lophotrochozoa</taxon>
        <taxon>Mollusca</taxon>
        <taxon>Bivalvia</taxon>
        <taxon>Autobranchia</taxon>
        <taxon>Pteriomorphia</taxon>
        <taxon>Mytilida</taxon>
        <taxon>Mytiloidea</taxon>
        <taxon>Mytilidae</taxon>
        <taxon>Mytilinae</taxon>
        <taxon>Mytilus</taxon>
    </lineage>
</organism>
<feature type="region of interest" description="Disordered" evidence="8">
    <location>
        <begin position="1918"/>
        <end position="1961"/>
    </location>
</feature>
<feature type="compositionally biased region" description="Low complexity" evidence="8">
    <location>
        <begin position="1853"/>
        <end position="1867"/>
    </location>
</feature>
<accession>A0A8B6CMR9</accession>
<feature type="region of interest" description="Disordered" evidence="8">
    <location>
        <begin position="323"/>
        <end position="612"/>
    </location>
</feature>
<evidence type="ECO:0000259" key="9">
    <source>
        <dbReference type="PROSITE" id="PS50118"/>
    </source>
</evidence>
<feature type="compositionally biased region" description="Basic and acidic residues" evidence="8">
    <location>
        <begin position="931"/>
        <end position="942"/>
    </location>
</feature>
<feature type="compositionally biased region" description="Low complexity" evidence="8">
    <location>
        <begin position="579"/>
        <end position="597"/>
    </location>
</feature>
<keyword evidence="11" id="KW-1185">Reference proteome</keyword>
<feature type="region of interest" description="Disordered" evidence="8">
    <location>
        <begin position="628"/>
        <end position="658"/>
    </location>
</feature>
<dbReference type="CDD" id="cd21990">
    <property type="entry name" value="HMG-box_CIC-like"/>
    <property type="match status" value="1"/>
</dbReference>
<dbReference type="PANTHER" id="PTHR13059">
    <property type="entry name" value="HMG-BOX TRANSCRIPTION FACTOR BBX"/>
    <property type="match status" value="1"/>
</dbReference>
<dbReference type="Proteomes" id="UP000596742">
    <property type="component" value="Unassembled WGS sequence"/>
</dbReference>
<feature type="region of interest" description="Disordered" evidence="8">
    <location>
        <begin position="1"/>
        <end position="153"/>
    </location>
</feature>
<dbReference type="InterPro" id="IPR009071">
    <property type="entry name" value="HMG_box_dom"/>
</dbReference>
<dbReference type="Gene3D" id="1.10.30.10">
    <property type="entry name" value="High mobility group box domain"/>
    <property type="match status" value="1"/>
</dbReference>
<dbReference type="GO" id="GO:0000977">
    <property type="term" value="F:RNA polymerase II transcription regulatory region sequence-specific DNA binding"/>
    <property type="evidence" value="ECO:0007669"/>
    <property type="project" value="TreeGrafter"/>
</dbReference>